<evidence type="ECO:0000256" key="1">
    <source>
        <dbReference type="ARBA" id="ARBA00001966"/>
    </source>
</evidence>
<dbReference type="CDD" id="cd01335">
    <property type="entry name" value="Radical_SAM"/>
    <property type="match status" value="1"/>
</dbReference>
<dbReference type="PROSITE" id="PS51918">
    <property type="entry name" value="RADICAL_SAM"/>
    <property type="match status" value="1"/>
</dbReference>
<evidence type="ECO:0000259" key="7">
    <source>
        <dbReference type="PROSITE" id="PS51918"/>
    </source>
</evidence>
<gene>
    <name evidence="8" type="ORF">ACFL2Z_04300</name>
</gene>
<keyword evidence="6" id="KW-0411">Iron-sulfur</keyword>
<dbReference type="InterPro" id="IPR058240">
    <property type="entry name" value="rSAM_sf"/>
</dbReference>
<dbReference type="PANTHER" id="PTHR43787">
    <property type="entry name" value="FEMO COFACTOR BIOSYNTHESIS PROTEIN NIFB-RELATED"/>
    <property type="match status" value="1"/>
</dbReference>
<keyword evidence="5" id="KW-0408">Iron</keyword>
<comment type="caution">
    <text evidence="8">The sequence shown here is derived from an EMBL/GenBank/DDBJ whole genome shotgun (WGS) entry which is preliminary data.</text>
</comment>
<proteinExistence type="predicted"/>
<dbReference type="SUPFAM" id="SSF102114">
    <property type="entry name" value="Radical SAM enzymes"/>
    <property type="match status" value="1"/>
</dbReference>
<comment type="cofactor">
    <cofactor evidence="1">
        <name>[4Fe-4S] cluster</name>
        <dbReference type="ChEBI" id="CHEBI:49883"/>
    </cofactor>
</comment>
<name>A0ABV6YPX0_UNCEI</name>
<accession>A0ABV6YPX0</accession>
<dbReference type="Proteomes" id="UP001594288">
    <property type="component" value="Unassembled WGS sequence"/>
</dbReference>
<keyword evidence="3" id="KW-0949">S-adenosyl-L-methionine</keyword>
<evidence type="ECO:0000256" key="3">
    <source>
        <dbReference type="ARBA" id="ARBA00022691"/>
    </source>
</evidence>
<dbReference type="SFLD" id="SFLDS00029">
    <property type="entry name" value="Radical_SAM"/>
    <property type="match status" value="1"/>
</dbReference>
<dbReference type="EMBL" id="JBHPEI010000070">
    <property type="protein sequence ID" value="MFC1800114.1"/>
    <property type="molecule type" value="Genomic_DNA"/>
</dbReference>
<keyword evidence="2" id="KW-0004">4Fe-4S</keyword>
<evidence type="ECO:0000313" key="8">
    <source>
        <dbReference type="EMBL" id="MFC1800114.1"/>
    </source>
</evidence>
<protein>
    <submittedName>
        <fullName evidence="8">Radical SAM protein</fullName>
    </submittedName>
</protein>
<dbReference type="InterPro" id="IPR013785">
    <property type="entry name" value="Aldolase_TIM"/>
</dbReference>
<dbReference type="InterPro" id="IPR040084">
    <property type="entry name" value="GTPase_Obg"/>
</dbReference>
<dbReference type="InterPro" id="IPR007197">
    <property type="entry name" value="rSAM"/>
</dbReference>
<feature type="domain" description="Radical SAM core" evidence="7">
    <location>
        <begin position="14"/>
        <end position="247"/>
    </location>
</feature>
<reference evidence="8 9" key="1">
    <citation type="submission" date="2024-09" db="EMBL/GenBank/DDBJ databases">
        <authorList>
            <person name="D'Angelo T."/>
        </authorList>
    </citation>
    <scope>NUCLEOTIDE SEQUENCE [LARGE SCALE GENOMIC DNA]</scope>
    <source>
        <strain evidence="8">SAG AM-311-F02</strain>
    </source>
</reference>
<sequence length="315" mass="34784">MVMTIAFGPVPSRRLGRSIGVNNIPAKTCSYSCVYCQVGNTVNMGIERKEFYETAAIFEAVERKVREAIARSEPVDFLTFVSDGEPTLDIHLGKTIAALKPLGVKIGVISNASLIWQSEVRVALQKADWVSLKIDAVSQAVWRRINRPHRSLSLDRILEGISLFSATHQGEWTTETMLVRGVNDDDLEVEKVARFISGLNPARSYLSIPIRPPAVKSVKSPEEEAINRAYQIFREKSIDVEYLIGYEGNAFASTGEAVSDLLGITSVHPMREDAVDRLLSRSGAGWSLVDKLIAEGSLVKVEYGDATFFVRRLPG</sequence>
<organism evidence="8 9">
    <name type="scientific">Eiseniibacteriota bacterium</name>
    <dbReference type="NCBI Taxonomy" id="2212470"/>
    <lineage>
        <taxon>Bacteria</taxon>
        <taxon>Candidatus Eiseniibacteriota</taxon>
    </lineage>
</organism>
<evidence type="ECO:0000256" key="6">
    <source>
        <dbReference type="ARBA" id="ARBA00023014"/>
    </source>
</evidence>
<keyword evidence="9" id="KW-1185">Reference proteome</keyword>
<evidence type="ECO:0000256" key="2">
    <source>
        <dbReference type="ARBA" id="ARBA00022485"/>
    </source>
</evidence>
<dbReference type="Gene3D" id="3.20.20.70">
    <property type="entry name" value="Aldolase class I"/>
    <property type="match status" value="1"/>
</dbReference>
<evidence type="ECO:0000313" key="9">
    <source>
        <dbReference type="Proteomes" id="UP001594288"/>
    </source>
</evidence>
<evidence type="ECO:0000256" key="5">
    <source>
        <dbReference type="ARBA" id="ARBA00023004"/>
    </source>
</evidence>
<evidence type="ECO:0000256" key="4">
    <source>
        <dbReference type="ARBA" id="ARBA00022723"/>
    </source>
</evidence>
<keyword evidence="4" id="KW-0479">Metal-binding</keyword>
<dbReference type="PANTHER" id="PTHR43787:SF11">
    <property type="entry name" value="UPF0026 PROTEIN SLR1464"/>
    <property type="match status" value="1"/>
</dbReference>
<dbReference type="SFLD" id="SFLDG01083">
    <property type="entry name" value="Uncharacterised_Radical_SAM_Su"/>
    <property type="match status" value="1"/>
</dbReference>
<dbReference type="Pfam" id="PF04055">
    <property type="entry name" value="Radical_SAM"/>
    <property type="match status" value="1"/>
</dbReference>